<feature type="compositionally biased region" description="Polar residues" evidence="1">
    <location>
        <begin position="1240"/>
        <end position="1254"/>
    </location>
</feature>
<sequence>MRLIFSILLVVNLIPGLSMAQKASCLPQGESVIGFSARFFPYTIRDQKAINSLDYISGGYLSDVPIGSSAGITNPNFVINPCVFGKSTRVCEPPKVFEMKSNNKYYCGSKKCRNSRKESVDGIKLYGVSTTATNVTVELTGYLYVKVTGVYTFAIKGADDAASISVGGGVAFDCCDQDSLNSTHDTSLDVNGIKPWQKDPTPVTASVYLFEDNYYPVKLMYVNIQNVASLETTLTLPDGEVVSDWGRMIQSFGNNTAGDTSNCTLAIPDVPSFSNVPSSTLQSSLLSMSSEESLYTQSDSMTDESYITESDMESSTVFDILSSSVSQDTPTSPSSYQTSTSSFAGTSSADRDSNTEITGISSSTAISLSNDISEVSKTKSSFHSANTSVYLSSTVSVSYQSSTPPSRSAEDTSTLQNSSTESSNQLSSTDSNNTPTLTQSVQWSTSHSSPESSAYNISTLISTASTRDTDLSSHSSEHSDLSSLHSPITSYISKTSMILSTSPSYTSSSILISGNWSSVSFPILSSIFSSTSLENTSTSSANEEIPSPTSSYSLYSTAKSTLSPSSDSAIVTSRFSSSSLVTSTFSAQLNMSTISRSTTFVFTPIFSVTPTFSFANNGSYTEDDQYEIVTPSLTIRNSSAMSTSEMSTSFSKSSVTSSYLSRSSVSTETLSGESNRSTALPMTSSNSKSSTLSMITSEPIVTILSSSEGSSVSMNDASSYGNSSVIFSTRSIDTTAELSTVNSDVQTINQTSQSNSLTSLSTRTSEISTTMIFTEPENTHSSSMISQYESSKETLSSSKETSGPLFSTTRDGSSSISKNSGFESQQSSEYLTEMSSSVTNAPTLSEGHDTVTGRSTSGIYTDPVISTFELSAPSLSESNTTIPVSESYLPTEDSSSIFVSSIASIISSSNVPNINVSTTWESTIIPTITIISTQSNHATSHVLSSKVTDASDGDHGIISDHTDATPISSDDLTSGDITIHYTSSASSGDADLPDSTLTTSTSFIEPTFNNKQSSSQTTTASFSITTSDVYEDETTEIHEWTSSSLKPISTIYANSSSTSDITNYLTTNTDDVTQMLTSEDTEFLYPSSTLHSESIHTPWTLPDGTYSTHERTTSVEIQISETGEDTSTQAGVTSSVDRITTYITTTTSSLELETPGHSSPVSNEVDNSEVIGSSPNDSSFVNGLPTDTYYSSGIVAVPKNTERSSNYDGSLTYSEGKDRNTVIQPSMSTTRGEQIHMTESVASTPSETSNNSGNDDYGKDHKSVRTSTNSIVQVTLQSRESDEPSTVGALDEDIRNQQSLAPNKSPGRSERTGNSVAHSNTWLGEQVAHTDSGRAHQTGQPAHDFPDLFVSTPAPEITNAVKESTLYSSRRQSTMDAAGNRPPLSASFGVRLPHLHW</sequence>
<evidence type="ECO:0000313" key="5">
    <source>
        <dbReference type="Proteomes" id="UP001377567"/>
    </source>
</evidence>
<evidence type="ECO:0000256" key="2">
    <source>
        <dbReference type="SAM" id="SignalP"/>
    </source>
</evidence>
<evidence type="ECO:0000313" key="4">
    <source>
        <dbReference type="EMBL" id="GMM55705.1"/>
    </source>
</evidence>
<feature type="compositionally biased region" description="Polar residues" evidence="1">
    <location>
        <begin position="1265"/>
        <end position="1278"/>
    </location>
</feature>
<dbReference type="Proteomes" id="UP001377567">
    <property type="component" value="Unassembled WGS sequence"/>
</dbReference>
<evidence type="ECO:0000259" key="3">
    <source>
        <dbReference type="PROSITE" id="PS51820"/>
    </source>
</evidence>
<dbReference type="InterPro" id="IPR011658">
    <property type="entry name" value="PA14_dom"/>
</dbReference>
<feature type="signal peptide" evidence="2">
    <location>
        <begin position="1"/>
        <end position="20"/>
    </location>
</feature>
<dbReference type="Pfam" id="PF10528">
    <property type="entry name" value="GLEYA"/>
    <property type="match status" value="1"/>
</dbReference>
<feature type="compositionally biased region" description="Polar residues" evidence="1">
    <location>
        <begin position="435"/>
        <end position="452"/>
    </location>
</feature>
<dbReference type="InterPro" id="IPR037524">
    <property type="entry name" value="PA14/GLEYA"/>
</dbReference>
<feature type="region of interest" description="Disordered" evidence="1">
    <location>
        <begin position="665"/>
        <end position="691"/>
    </location>
</feature>
<feature type="compositionally biased region" description="Low complexity" evidence="1">
    <location>
        <begin position="793"/>
        <end position="802"/>
    </location>
</feature>
<dbReference type="EMBL" id="BTGD01000006">
    <property type="protein sequence ID" value="GMM55705.1"/>
    <property type="molecule type" value="Genomic_DNA"/>
</dbReference>
<comment type="caution">
    <text evidence="4">The sequence shown here is derived from an EMBL/GenBank/DDBJ whole genome shotgun (WGS) entry which is preliminary data.</text>
</comment>
<feature type="chain" id="PRO_5043775341" description="PA14 domain-containing protein" evidence="2">
    <location>
        <begin position="21"/>
        <end position="1397"/>
    </location>
</feature>
<feature type="compositionally biased region" description="Polar residues" evidence="1">
    <location>
        <begin position="670"/>
        <end position="682"/>
    </location>
</feature>
<dbReference type="PROSITE" id="PS51820">
    <property type="entry name" value="PA14"/>
    <property type="match status" value="1"/>
</dbReference>
<protein>
    <recommendedName>
        <fullName evidence="3">PA14 domain-containing protein</fullName>
    </recommendedName>
</protein>
<dbReference type="InterPro" id="IPR018871">
    <property type="entry name" value="GLEYA_adhesin_domain"/>
</dbReference>
<feature type="compositionally biased region" description="Polar residues" evidence="1">
    <location>
        <begin position="779"/>
        <end position="788"/>
    </location>
</feature>
<dbReference type="SMART" id="SM00758">
    <property type="entry name" value="PA14"/>
    <property type="match status" value="1"/>
</dbReference>
<feature type="compositionally biased region" description="Polar residues" evidence="1">
    <location>
        <begin position="804"/>
        <end position="843"/>
    </location>
</feature>
<feature type="compositionally biased region" description="Low complexity" evidence="1">
    <location>
        <begin position="398"/>
        <end position="434"/>
    </location>
</feature>
<name>A0AAV5RVV3_MAUHU</name>
<feature type="region of interest" description="Disordered" evidence="1">
    <location>
        <begin position="1147"/>
        <end position="1166"/>
    </location>
</feature>
<feature type="region of interest" description="Disordered" evidence="1">
    <location>
        <begin position="1227"/>
        <end position="1316"/>
    </location>
</feature>
<reference evidence="4 5" key="1">
    <citation type="journal article" date="2023" name="Elife">
        <title>Identification of key yeast species and microbe-microbe interactions impacting larval growth of Drosophila in the wild.</title>
        <authorList>
            <person name="Mure A."/>
            <person name="Sugiura Y."/>
            <person name="Maeda R."/>
            <person name="Honda K."/>
            <person name="Sakurai N."/>
            <person name="Takahashi Y."/>
            <person name="Watada M."/>
            <person name="Katoh T."/>
            <person name="Gotoh A."/>
            <person name="Gotoh Y."/>
            <person name="Taniguchi I."/>
            <person name="Nakamura K."/>
            <person name="Hayashi T."/>
            <person name="Katayama T."/>
            <person name="Uemura T."/>
            <person name="Hattori Y."/>
        </authorList>
    </citation>
    <scope>NUCLEOTIDE SEQUENCE [LARGE SCALE GENOMIC DNA]</scope>
    <source>
        <strain evidence="4 5">KH-74</strain>
    </source>
</reference>
<keyword evidence="2" id="KW-0732">Signal</keyword>
<gene>
    <name evidence="4" type="ORF">DAKH74_023210</name>
</gene>
<keyword evidence="5" id="KW-1185">Reference proteome</keyword>
<feature type="compositionally biased region" description="Polar residues" evidence="1">
    <location>
        <begin position="1156"/>
        <end position="1166"/>
    </location>
</feature>
<accession>A0AAV5RVV3</accession>
<feature type="region of interest" description="Disordered" evidence="1">
    <location>
        <begin position="776"/>
        <end position="856"/>
    </location>
</feature>
<dbReference type="Gene3D" id="2.60.120.1560">
    <property type="match status" value="1"/>
</dbReference>
<feature type="compositionally biased region" description="Low complexity" evidence="1">
    <location>
        <begin position="326"/>
        <end position="348"/>
    </location>
</feature>
<feature type="region of interest" description="Disordered" evidence="1">
    <location>
        <begin position="322"/>
        <end position="356"/>
    </location>
</feature>
<feature type="region of interest" description="Disordered" evidence="1">
    <location>
        <begin position="398"/>
        <end position="452"/>
    </location>
</feature>
<proteinExistence type="predicted"/>
<feature type="domain" description="PA14" evidence="3">
    <location>
        <begin position="90"/>
        <end position="248"/>
    </location>
</feature>
<evidence type="ECO:0000256" key="1">
    <source>
        <dbReference type="SAM" id="MobiDB-lite"/>
    </source>
</evidence>
<organism evidence="4 5">
    <name type="scientific">Maudiozyma humilis</name>
    <name type="common">Sour dough yeast</name>
    <name type="synonym">Kazachstania humilis</name>
    <dbReference type="NCBI Taxonomy" id="51915"/>
    <lineage>
        <taxon>Eukaryota</taxon>
        <taxon>Fungi</taxon>
        <taxon>Dikarya</taxon>
        <taxon>Ascomycota</taxon>
        <taxon>Saccharomycotina</taxon>
        <taxon>Saccharomycetes</taxon>
        <taxon>Saccharomycetales</taxon>
        <taxon>Saccharomycetaceae</taxon>
        <taxon>Maudiozyma</taxon>
    </lineage>
</organism>